<evidence type="ECO:0008006" key="3">
    <source>
        <dbReference type="Google" id="ProtNLM"/>
    </source>
</evidence>
<protein>
    <recommendedName>
        <fullName evidence="3">MFS transporter</fullName>
    </recommendedName>
</protein>
<evidence type="ECO:0000313" key="1">
    <source>
        <dbReference type="EMBL" id="MBP2374437.1"/>
    </source>
</evidence>
<evidence type="ECO:0000313" key="2">
    <source>
        <dbReference type="Proteomes" id="UP000766570"/>
    </source>
</evidence>
<accession>A0ABS4WDZ8</accession>
<name>A0ABS4WDZ8_9MICC</name>
<sequence>MKNPRPAPLVNDLRPLRLALCLTQVLAGAAMGV</sequence>
<gene>
    <name evidence="1" type="ORF">JOF46_002349</name>
</gene>
<organism evidence="1 2">
    <name type="scientific">Paeniglutamicibacter psychrophenolicus</name>
    <dbReference type="NCBI Taxonomy" id="257454"/>
    <lineage>
        <taxon>Bacteria</taxon>
        <taxon>Bacillati</taxon>
        <taxon>Actinomycetota</taxon>
        <taxon>Actinomycetes</taxon>
        <taxon>Micrococcales</taxon>
        <taxon>Micrococcaceae</taxon>
        <taxon>Paeniglutamicibacter</taxon>
    </lineage>
</organism>
<dbReference type="Proteomes" id="UP000766570">
    <property type="component" value="Unassembled WGS sequence"/>
</dbReference>
<keyword evidence="2" id="KW-1185">Reference proteome</keyword>
<proteinExistence type="predicted"/>
<dbReference type="EMBL" id="JAGIOE010000001">
    <property type="protein sequence ID" value="MBP2374437.1"/>
    <property type="molecule type" value="Genomic_DNA"/>
</dbReference>
<comment type="caution">
    <text evidence="1">The sequence shown here is derived from an EMBL/GenBank/DDBJ whole genome shotgun (WGS) entry which is preliminary data.</text>
</comment>
<reference evidence="1 2" key="1">
    <citation type="submission" date="2021-03" db="EMBL/GenBank/DDBJ databases">
        <title>Sequencing the genomes of 1000 actinobacteria strains.</title>
        <authorList>
            <person name="Klenk H.-P."/>
        </authorList>
    </citation>
    <scope>NUCLEOTIDE SEQUENCE [LARGE SCALE GENOMIC DNA]</scope>
    <source>
        <strain evidence="1 2">DSM 15454</strain>
    </source>
</reference>